<dbReference type="WBParaSite" id="scaffold2645_cov187.g5190">
    <property type="protein sequence ID" value="scaffold2645_cov187.g5190"/>
    <property type="gene ID" value="scaffold2645_cov187.g5190"/>
</dbReference>
<evidence type="ECO:0000313" key="1">
    <source>
        <dbReference type="Proteomes" id="UP000887561"/>
    </source>
</evidence>
<proteinExistence type="predicted"/>
<reference evidence="2" key="1">
    <citation type="submission" date="2022-11" db="UniProtKB">
        <authorList>
            <consortium name="WormBaseParasite"/>
        </authorList>
    </citation>
    <scope>IDENTIFICATION</scope>
</reference>
<name>A0A915M570_MELJA</name>
<keyword evidence="1" id="KW-1185">Reference proteome</keyword>
<protein>
    <submittedName>
        <fullName evidence="2">Uncharacterized protein</fullName>
    </submittedName>
</protein>
<organism evidence="1 2">
    <name type="scientific">Meloidogyne javanica</name>
    <name type="common">Root-knot nematode worm</name>
    <dbReference type="NCBI Taxonomy" id="6303"/>
    <lineage>
        <taxon>Eukaryota</taxon>
        <taxon>Metazoa</taxon>
        <taxon>Ecdysozoa</taxon>
        <taxon>Nematoda</taxon>
        <taxon>Chromadorea</taxon>
        <taxon>Rhabditida</taxon>
        <taxon>Tylenchina</taxon>
        <taxon>Tylenchomorpha</taxon>
        <taxon>Tylenchoidea</taxon>
        <taxon>Meloidogynidae</taxon>
        <taxon>Meloidogyninae</taxon>
        <taxon>Meloidogyne</taxon>
        <taxon>Meloidogyne incognita group</taxon>
    </lineage>
</organism>
<dbReference type="AlphaFoldDB" id="A0A915M570"/>
<sequence>MEGFMSELFTLIFSDSHVFTNNLLIFVLKTQKQKILFSNLPEYIDEQCNVELARKFNSNWSLGEGEHALCVLSRIFIFATALEEKLYEYKIKEEKSSTSGHHEGQSDRKSILTDFIEKARGVWLQEASINILENLGPNNEVTMLKNRKMKEKYLGKGLFSTETAKQKAELLGAEFISLFDIQFGDIDVKRNDQRQQHFQPYEIKDVSLIKQEYNLAKEIQFSPALSDKTQNSSANITYDNLPGK</sequence>
<evidence type="ECO:0000313" key="2">
    <source>
        <dbReference type="WBParaSite" id="scaffold2645_cov187.g5190"/>
    </source>
</evidence>
<dbReference type="Proteomes" id="UP000887561">
    <property type="component" value="Unplaced"/>
</dbReference>
<accession>A0A915M570</accession>